<feature type="compositionally biased region" description="Low complexity" evidence="1">
    <location>
        <begin position="143"/>
        <end position="163"/>
    </location>
</feature>
<keyword evidence="3" id="KW-1185">Reference proteome</keyword>
<evidence type="ECO:0000313" key="2">
    <source>
        <dbReference type="EMBL" id="PVH98171.1"/>
    </source>
</evidence>
<feature type="region of interest" description="Disordered" evidence="1">
    <location>
        <begin position="143"/>
        <end position="189"/>
    </location>
</feature>
<sequence>MLPPTHLLPTYLPHTRAHQGIPHPQTVLSLPRHSHSLLCAYHSHSLLCAHHSHSLLRAHHSHSLLRARYRDPVDVFLGSANHERTEIRIRMGRKRKRDNRKSGDNGEAAPAQPGNAPLSNPQIATLFDNVNFAFENFLQSSPAASGLSAPAPTLSTPALPAPTHTNVLAMNTPRTTEGGGSGEGETQQQ</sequence>
<feature type="compositionally biased region" description="Polar residues" evidence="1">
    <location>
        <begin position="164"/>
        <end position="174"/>
    </location>
</feature>
<feature type="region of interest" description="Disordered" evidence="1">
    <location>
        <begin position="89"/>
        <end position="122"/>
    </location>
</feature>
<gene>
    <name evidence="2" type="ORF">DM02DRAFT_683063</name>
</gene>
<name>A0A2V1DK07_9PLEO</name>
<reference evidence="2 3" key="1">
    <citation type="journal article" date="2018" name="Sci. Rep.">
        <title>Comparative genomics provides insights into the lifestyle and reveals functional heterogeneity of dark septate endophytic fungi.</title>
        <authorList>
            <person name="Knapp D.G."/>
            <person name="Nemeth J.B."/>
            <person name="Barry K."/>
            <person name="Hainaut M."/>
            <person name="Henrissat B."/>
            <person name="Johnson J."/>
            <person name="Kuo A."/>
            <person name="Lim J.H.P."/>
            <person name="Lipzen A."/>
            <person name="Nolan M."/>
            <person name="Ohm R.A."/>
            <person name="Tamas L."/>
            <person name="Grigoriev I.V."/>
            <person name="Spatafora J.W."/>
            <person name="Nagy L.G."/>
            <person name="Kovacs G.M."/>
        </authorList>
    </citation>
    <scope>NUCLEOTIDE SEQUENCE [LARGE SCALE GENOMIC DNA]</scope>
    <source>
        <strain evidence="2 3">DSE2036</strain>
    </source>
</reference>
<protein>
    <submittedName>
        <fullName evidence="2">Uncharacterized protein</fullName>
    </submittedName>
</protein>
<evidence type="ECO:0000256" key="1">
    <source>
        <dbReference type="SAM" id="MobiDB-lite"/>
    </source>
</evidence>
<feature type="compositionally biased region" description="Basic residues" evidence="1">
    <location>
        <begin position="90"/>
        <end position="99"/>
    </location>
</feature>
<accession>A0A2V1DK07</accession>
<dbReference type="EMBL" id="KZ805419">
    <property type="protein sequence ID" value="PVH98171.1"/>
    <property type="molecule type" value="Genomic_DNA"/>
</dbReference>
<dbReference type="AlphaFoldDB" id="A0A2V1DK07"/>
<organism evidence="2 3">
    <name type="scientific">Periconia macrospinosa</name>
    <dbReference type="NCBI Taxonomy" id="97972"/>
    <lineage>
        <taxon>Eukaryota</taxon>
        <taxon>Fungi</taxon>
        <taxon>Dikarya</taxon>
        <taxon>Ascomycota</taxon>
        <taxon>Pezizomycotina</taxon>
        <taxon>Dothideomycetes</taxon>
        <taxon>Pleosporomycetidae</taxon>
        <taxon>Pleosporales</taxon>
        <taxon>Massarineae</taxon>
        <taxon>Periconiaceae</taxon>
        <taxon>Periconia</taxon>
    </lineage>
</organism>
<dbReference type="Proteomes" id="UP000244855">
    <property type="component" value="Unassembled WGS sequence"/>
</dbReference>
<evidence type="ECO:0000313" key="3">
    <source>
        <dbReference type="Proteomes" id="UP000244855"/>
    </source>
</evidence>
<proteinExistence type="predicted"/>